<feature type="transmembrane region" description="Helical" evidence="2">
    <location>
        <begin position="77"/>
        <end position="104"/>
    </location>
</feature>
<evidence type="ECO:0000313" key="3">
    <source>
        <dbReference type="EMBL" id="GAA4699808.1"/>
    </source>
</evidence>
<gene>
    <name evidence="3" type="ORF">GCM10023215_43080</name>
</gene>
<keyword evidence="4" id="KW-1185">Reference proteome</keyword>
<keyword evidence="2" id="KW-1133">Transmembrane helix</keyword>
<evidence type="ECO:0000256" key="1">
    <source>
        <dbReference type="SAM" id="MobiDB-lite"/>
    </source>
</evidence>
<feature type="region of interest" description="Disordered" evidence="1">
    <location>
        <begin position="142"/>
        <end position="162"/>
    </location>
</feature>
<comment type="caution">
    <text evidence="3">The sequence shown here is derived from an EMBL/GenBank/DDBJ whole genome shotgun (WGS) entry which is preliminary data.</text>
</comment>
<evidence type="ECO:0000313" key="4">
    <source>
        <dbReference type="Proteomes" id="UP001500325"/>
    </source>
</evidence>
<reference evidence="4" key="1">
    <citation type="journal article" date="2019" name="Int. J. Syst. Evol. Microbiol.">
        <title>The Global Catalogue of Microorganisms (GCM) 10K type strain sequencing project: providing services to taxonomists for standard genome sequencing and annotation.</title>
        <authorList>
            <consortium name="The Broad Institute Genomics Platform"/>
            <consortium name="The Broad Institute Genome Sequencing Center for Infectious Disease"/>
            <person name="Wu L."/>
            <person name="Ma J."/>
        </authorList>
    </citation>
    <scope>NUCLEOTIDE SEQUENCE [LARGE SCALE GENOMIC DNA]</scope>
    <source>
        <strain evidence="4">JCM 18055</strain>
    </source>
</reference>
<dbReference type="RefSeq" id="WP_345382521.1">
    <property type="nucleotide sequence ID" value="NZ_BAABIC010000015.1"/>
</dbReference>
<keyword evidence="2" id="KW-0472">Membrane</keyword>
<feature type="compositionally biased region" description="Basic and acidic residues" evidence="1">
    <location>
        <begin position="142"/>
        <end position="153"/>
    </location>
</feature>
<protein>
    <submittedName>
        <fullName evidence="3">DUF3180 domain-containing protein</fullName>
    </submittedName>
</protein>
<proteinExistence type="predicted"/>
<dbReference type="Proteomes" id="UP001500325">
    <property type="component" value="Unassembled WGS sequence"/>
</dbReference>
<dbReference type="EMBL" id="BAABIC010000015">
    <property type="protein sequence ID" value="GAA4699808.1"/>
    <property type="molecule type" value="Genomic_DNA"/>
</dbReference>
<evidence type="ECO:0000256" key="2">
    <source>
        <dbReference type="SAM" id="Phobius"/>
    </source>
</evidence>
<dbReference type="Pfam" id="PF11377">
    <property type="entry name" value="DUF3180"/>
    <property type="match status" value="1"/>
</dbReference>
<feature type="transmembrane region" description="Helical" evidence="2">
    <location>
        <begin position="116"/>
        <end position="136"/>
    </location>
</feature>
<sequence>MKPIRHRDLLVAFLGAGIVAHLVVSLTYGTLPSFPAPAGVTLGVLGLAEAVAGWILKGRVERRQGSRPVEPLVAARAVLVAQASAVGGALVGGLWAGLLAYVLPRASTVTAAASDTTAAVVGLVCALVLVGGALWLEHCCRTPDDPDEQRRDGGSGGGAATR</sequence>
<dbReference type="InterPro" id="IPR021517">
    <property type="entry name" value="DUF3180"/>
</dbReference>
<accession>A0ABP8X4S2</accession>
<keyword evidence="2" id="KW-0812">Transmembrane</keyword>
<name>A0ABP8X4S2_9PSEU</name>
<organism evidence="3 4">
    <name type="scientific">Pseudonocardia yuanmonensis</name>
    <dbReference type="NCBI Taxonomy" id="1095914"/>
    <lineage>
        <taxon>Bacteria</taxon>
        <taxon>Bacillati</taxon>
        <taxon>Actinomycetota</taxon>
        <taxon>Actinomycetes</taxon>
        <taxon>Pseudonocardiales</taxon>
        <taxon>Pseudonocardiaceae</taxon>
        <taxon>Pseudonocardia</taxon>
    </lineage>
</organism>
<feature type="transmembrane region" description="Helical" evidence="2">
    <location>
        <begin position="35"/>
        <end position="56"/>
    </location>
</feature>